<name>A0A0G0W8F0_UNCC2</name>
<dbReference type="EMBL" id="LCBL01000002">
    <property type="protein sequence ID" value="KKS09264.1"/>
    <property type="molecule type" value="Genomic_DNA"/>
</dbReference>
<dbReference type="Gene3D" id="1.20.140.160">
    <property type="match status" value="1"/>
</dbReference>
<dbReference type="GO" id="GO:0003700">
    <property type="term" value="F:DNA-binding transcription factor activity"/>
    <property type="evidence" value="ECO:0007669"/>
    <property type="project" value="InterPro"/>
</dbReference>
<dbReference type="SUPFAM" id="SSF88946">
    <property type="entry name" value="Sigma2 domain of RNA polymerase sigma factors"/>
    <property type="match status" value="1"/>
</dbReference>
<feature type="compositionally biased region" description="Basic and acidic residues" evidence="1">
    <location>
        <begin position="471"/>
        <end position="486"/>
    </location>
</feature>
<feature type="compositionally biased region" description="Basic and acidic residues" evidence="1">
    <location>
        <begin position="451"/>
        <end position="461"/>
    </location>
</feature>
<organism evidence="2 3">
    <name type="scientific">candidate division CPR2 bacterium GW2011_GWC1_41_48</name>
    <dbReference type="NCBI Taxonomy" id="1618344"/>
    <lineage>
        <taxon>Bacteria</taxon>
        <taxon>Bacteria division CPR2</taxon>
    </lineage>
</organism>
<protein>
    <submittedName>
        <fullName evidence="2">Uncharacterized protein</fullName>
    </submittedName>
</protein>
<evidence type="ECO:0000313" key="2">
    <source>
        <dbReference type="EMBL" id="KKS09264.1"/>
    </source>
</evidence>
<dbReference type="InterPro" id="IPR013325">
    <property type="entry name" value="RNA_pol_sigma_r2"/>
</dbReference>
<dbReference type="GO" id="GO:0006352">
    <property type="term" value="P:DNA-templated transcription initiation"/>
    <property type="evidence" value="ECO:0007669"/>
    <property type="project" value="InterPro"/>
</dbReference>
<feature type="region of interest" description="Disordered" evidence="1">
    <location>
        <begin position="451"/>
        <end position="486"/>
    </location>
</feature>
<proteinExistence type="predicted"/>
<evidence type="ECO:0000313" key="3">
    <source>
        <dbReference type="Proteomes" id="UP000033869"/>
    </source>
</evidence>
<dbReference type="Proteomes" id="UP000033869">
    <property type="component" value="Unassembled WGS sequence"/>
</dbReference>
<dbReference type="InterPro" id="IPR013324">
    <property type="entry name" value="RNA_pol_sigma_r3/r4-like"/>
</dbReference>
<reference evidence="2 3" key="1">
    <citation type="journal article" date="2015" name="Nature">
        <title>rRNA introns, odd ribosomes, and small enigmatic genomes across a large radiation of phyla.</title>
        <authorList>
            <person name="Brown C.T."/>
            <person name="Hug L.A."/>
            <person name="Thomas B.C."/>
            <person name="Sharon I."/>
            <person name="Castelle C.J."/>
            <person name="Singh A."/>
            <person name="Wilkins M.J."/>
            <person name="Williams K.H."/>
            <person name="Banfield J.F."/>
        </authorList>
    </citation>
    <scope>NUCLEOTIDE SEQUENCE [LARGE SCALE GENOMIC DNA]</scope>
</reference>
<sequence length="884" mass="100833">MKEIVVEQGAGDEEKRMIENMRGIAVDDAEFVIMAEEKKDTVNKKLWLENMTRITEDDLQFVSGTAWRFYKQNSILLGMLGIDFCSLEDAAFGGMEDACKRYDETRGKSLRGFYYIRVVGSMWDFIRSRSLISRSALKAIKEVQSYVASQSQDGRVVTSSEIYEIFSEAHVMAMAQSNNRVAFPLSLDQIVLYGGQGGRVQAETSYHNLISDDSDTEDDATYQQALEELRDVIKEVSLNYGSSPEVKERALSLMEKRYNFDSDSKAPSFRELGDEFGCTESRVSQIHSKLISKLKDEEPALDILRDLASRISRQGISSRQSVRIVSFGQPDLTPPPHIRQKRRISKREDVYDKNVASEETLLEAEDIEVEGVSDDSSTPQDTKAVFLFDSDIRAYKIMLDLLKKSKDGLVRLKEKHKVTDEVLLKLRRKGFAIMQSDGSVLVQKKKYIRMPDPESESRQDKAVFSSRKARIKDSEPGKRGARKLTDSDWEERHKETLAKLYERFPDGCVVGGLGTIFIELNMRGGFNYLKRFKEDSGFLEETSRLRHSFSEKAEAYLESIGKILIKTEPEDVPEESKNITATSGKPGRQKLSSDHWSARHKETLKKLYDQFPDGWVIGGLSTVFKDLGIVGGQSYLQRFRDVSGFLLKVNGWKHCFSDEAIAYLESIGLTIIEPEEDDSLETDDISTSGSRRGGRRKLTDADWDVRLRVTVEKLHERFPDGWIVGSLTEIFRDLGIKGGYNYLHRFRESFYIRKVKHRQHRLTDIASRYLESIGKNIIESDPGKYDQERFLRSSQKAVEILTPMVKTMKQDDWLAEFLSNVVQENGGFCYKTDLETTCKDKYGFVKKVMLKTARNDGYVSEESGGSGEITEKGQEFLRQKGYIN</sequence>
<feature type="region of interest" description="Disordered" evidence="1">
    <location>
        <begin position="571"/>
        <end position="594"/>
    </location>
</feature>
<comment type="caution">
    <text evidence="2">The sequence shown here is derived from an EMBL/GenBank/DDBJ whole genome shotgun (WGS) entry which is preliminary data.</text>
</comment>
<dbReference type="SUPFAM" id="SSF88659">
    <property type="entry name" value="Sigma3 and sigma4 domains of RNA polymerase sigma factors"/>
    <property type="match status" value="1"/>
</dbReference>
<dbReference type="AlphaFoldDB" id="A0A0G0W8F0"/>
<evidence type="ECO:0000256" key="1">
    <source>
        <dbReference type="SAM" id="MobiDB-lite"/>
    </source>
</evidence>
<accession>A0A0G0W8F0</accession>
<gene>
    <name evidence="2" type="ORF">UU65_C0002G0042</name>
</gene>